<proteinExistence type="predicted"/>
<dbReference type="InterPro" id="IPR006699">
    <property type="entry name" value="GlpP"/>
</dbReference>
<dbReference type="PANTHER" id="PTHR35787:SF1">
    <property type="entry name" value="GLYCEROL UPTAKE OPERON ANTITERMINATOR REGULATORY PROTEIN"/>
    <property type="match status" value="1"/>
</dbReference>
<protein>
    <submittedName>
        <fullName evidence="1">Glycerol-3-phosphate responsive antiterminator</fullName>
    </submittedName>
</protein>
<dbReference type="InterPro" id="IPR013785">
    <property type="entry name" value="Aldolase_TIM"/>
</dbReference>
<dbReference type="SUPFAM" id="SSF110391">
    <property type="entry name" value="GlpP-like"/>
    <property type="match status" value="1"/>
</dbReference>
<dbReference type="AlphaFoldDB" id="A0A7C5RIW5"/>
<dbReference type="EMBL" id="DSZY01000025">
    <property type="protein sequence ID" value="HGU40577.1"/>
    <property type="molecule type" value="Genomic_DNA"/>
</dbReference>
<organism evidence="1">
    <name type="scientific">Fervidobacterium thailandense</name>
    <dbReference type="NCBI Taxonomy" id="1008305"/>
    <lineage>
        <taxon>Bacteria</taxon>
        <taxon>Thermotogati</taxon>
        <taxon>Thermotogota</taxon>
        <taxon>Thermotogae</taxon>
        <taxon>Thermotogales</taxon>
        <taxon>Fervidobacteriaceae</taxon>
        <taxon>Fervidobacterium</taxon>
    </lineage>
</organism>
<gene>
    <name evidence="1" type="ORF">ENT77_05210</name>
</gene>
<dbReference type="PIRSF" id="PIRSF016897">
    <property type="entry name" value="GlpP"/>
    <property type="match status" value="1"/>
</dbReference>
<accession>A0A7C5RIW5</accession>
<dbReference type="PANTHER" id="PTHR35787">
    <property type="entry name" value="GLYCEROL UPTAKE OPERON ANTITERMINATOR REGULATORY PROTEIN"/>
    <property type="match status" value="1"/>
</dbReference>
<dbReference type="Gene3D" id="3.20.20.70">
    <property type="entry name" value="Aldolase class I"/>
    <property type="match status" value="1"/>
</dbReference>
<dbReference type="GO" id="GO:0006071">
    <property type="term" value="P:glycerol metabolic process"/>
    <property type="evidence" value="ECO:0007669"/>
    <property type="project" value="InterPro"/>
</dbReference>
<sequence length="189" mass="20852">MMLSENSTIIKTKVIPVIRTGKNFDLALSSESPVIFILESTINELFTIDEKCTKISKKCFVHVELLKGLREDKEGLNFLRRFGSIMGVVSTKPGFVELAKSCGFKTILRVFLVDGAVLSNLYDVVKSCKPDFVEILPGILFEETKFLSKVLPVPVITGGLVRTEEQVRKAIEAGALAVSTSSPELWKIA</sequence>
<name>A0A7C5RIW5_9BACT</name>
<dbReference type="GO" id="GO:0006355">
    <property type="term" value="P:regulation of DNA-templated transcription"/>
    <property type="evidence" value="ECO:0007669"/>
    <property type="project" value="InterPro"/>
</dbReference>
<evidence type="ECO:0000313" key="1">
    <source>
        <dbReference type="EMBL" id="HGU40577.1"/>
    </source>
</evidence>
<comment type="caution">
    <text evidence="1">The sequence shown here is derived from an EMBL/GenBank/DDBJ whole genome shotgun (WGS) entry which is preliminary data.</text>
</comment>
<dbReference type="Pfam" id="PF04309">
    <property type="entry name" value="G3P_antiterm"/>
    <property type="match status" value="1"/>
</dbReference>
<reference evidence="1" key="1">
    <citation type="journal article" date="2020" name="mSystems">
        <title>Genome- and Community-Level Interaction Insights into Carbon Utilization and Element Cycling Functions of Hydrothermarchaeota in Hydrothermal Sediment.</title>
        <authorList>
            <person name="Zhou Z."/>
            <person name="Liu Y."/>
            <person name="Xu W."/>
            <person name="Pan J."/>
            <person name="Luo Z.H."/>
            <person name="Li M."/>
        </authorList>
    </citation>
    <scope>NUCLEOTIDE SEQUENCE [LARGE SCALE GENOMIC DNA]</scope>
    <source>
        <strain evidence="1">SpSt-609</strain>
    </source>
</reference>